<dbReference type="GeneID" id="94828927"/>
<dbReference type="EMBL" id="MLAK01000993">
    <property type="protein sequence ID" value="OHS99687.1"/>
    <property type="molecule type" value="Genomic_DNA"/>
</dbReference>
<gene>
    <name evidence="2" type="ORF">TRFO_08336</name>
</gene>
<comment type="caution">
    <text evidence="2">The sequence shown here is derived from an EMBL/GenBank/DDBJ whole genome shotgun (WGS) entry which is preliminary data.</text>
</comment>
<organism evidence="2 3">
    <name type="scientific">Tritrichomonas foetus</name>
    <dbReference type="NCBI Taxonomy" id="1144522"/>
    <lineage>
        <taxon>Eukaryota</taxon>
        <taxon>Metamonada</taxon>
        <taxon>Parabasalia</taxon>
        <taxon>Tritrichomonadida</taxon>
        <taxon>Tritrichomonadidae</taxon>
        <taxon>Tritrichomonas</taxon>
    </lineage>
</organism>
<accession>A0A1J4JMM5</accession>
<reference evidence="2" key="1">
    <citation type="submission" date="2016-10" db="EMBL/GenBank/DDBJ databases">
        <authorList>
            <person name="Benchimol M."/>
            <person name="Almeida L.G."/>
            <person name="Vasconcelos A.T."/>
            <person name="Perreira-Neves A."/>
            <person name="Rosa I.A."/>
            <person name="Tasca T."/>
            <person name="Bogo M.R."/>
            <person name="de Souza W."/>
        </authorList>
    </citation>
    <scope>NUCLEOTIDE SEQUENCE [LARGE SCALE GENOMIC DNA]</scope>
    <source>
        <strain evidence="2">K</strain>
    </source>
</reference>
<name>A0A1J4JMM5_9EUKA</name>
<dbReference type="Proteomes" id="UP000179807">
    <property type="component" value="Unassembled WGS sequence"/>
</dbReference>
<dbReference type="RefSeq" id="XP_068352824.1">
    <property type="nucleotide sequence ID" value="XM_068494223.1"/>
</dbReference>
<sequence length="309" mass="36422">MEPFDFDCKSTLSPRYTEALSKIDNAIEDLAIKNDLTPNNVRVLSNLTRRLYNQLLTHLERSKIASDLQKSIEQVLSFSDIPDQIISKCDSISKRFPEEFHNVSYDFTNLRAFKLPALEDAKNALVNLKNHGHRNDVEPILSLLELRFIHFTLYKGAEELQNTISSMMVNDMHRNDPNNFSKERFEQILKELQEAKKEASIFSEKLKKKKEKYHKEKQVNENLTMNLAALREEVAYRERIYSLEIERRDKELRQLRNIAHEHSLKQREIQALLSQIQTEKDKFISLETKYQLILTENERLSSQLRSQKK</sequence>
<dbReference type="VEuPathDB" id="TrichDB:TRFO_08336"/>
<protein>
    <submittedName>
        <fullName evidence="2">Uncharacterized protein</fullName>
    </submittedName>
</protein>
<keyword evidence="3" id="KW-1185">Reference proteome</keyword>
<evidence type="ECO:0000313" key="3">
    <source>
        <dbReference type="Proteomes" id="UP000179807"/>
    </source>
</evidence>
<keyword evidence="1" id="KW-0175">Coiled coil</keyword>
<evidence type="ECO:0000256" key="1">
    <source>
        <dbReference type="SAM" id="Coils"/>
    </source>
</evidence>
<proteinExistence type="predicted"/>
<dbReference type="AlphaFoldDB" id="A0A1J4JMM5"/>
<evidence type="ECO:0000313" key="2">
    <source>
        <dbReference type="EMBL" id="OHS99687.1"/>
    </source>
</evidence>
<feature type="coiled-coil region" evidence="1">
    <location>
        <begin position="178"/>
        <end position="233"/>
    </location>
</feature>